<keyword evidence="2" id="KW-0808">Transferase</keyword>
<dbReference type="SUPFAM" id="SSF55729">
    <property type="entry name" value="Acyl-CoA N-acyltransferases (Nat)"/>
    <property type="match status" value="1"/>
</dbReference>
<feature type="domain" description="N-acetyltransferase" evidence="1">
    <location>
        <begin position="11"/>
        <end position="139"/>
    </location>
</feature>
<dbReference type="GO" id="GO:0016747">
    <property type="term" value="F:acyltransferase activity, transferring groups other than amino-acyl groups"/>
    <property type="evidence" value="ECO:0007669"/>
    <property type="project" value="InterPro"/>
</dbReference>
<proteinExistence type="predicted"/>
<gene>
    <name evidence="2" type="ORF">CVA01_29500</name>
</gene>
<dbReference type="InterPro" id="IPR016181">
    <property type="entry name" value="Acyl_CoA_acyltransferase"/>
</dbReference>
<evidence type="ECO:0000313" key="3">
    <source>
        <dbReference type="Proteomes" id="UP000319986"/>
    </source>
</evidence>
<dbReference type="EMBL" id="BJNT01000037">
    <property type="protein sequence ID" value="GEC87636.1"/>
    <property type="molecule type" value="Genomic_DNA"/>
</dbReference>
<sequence>MVTVLQDRELYVFTGGEPPSIDELRRTYARQEDGISPDGSQLWLNWIVRVSGEPAGYVQATVVTQGDHTVAELAWVIGLRWQGRGLAARSARLMRTWLQDHGVSHFTAAIHPDHAASAAIAARLGLRSSGLRTDDGEII</sequence>
<name>A0A4Y4C630_9CORY</name>
<dbReference type="Proteomes" id="UP000319986">
    <property type="component" value="Unassembled WGS sequence"/>
</dbReference>
<protein>
    <submittedName>
        <fullName evidence="2">Acetyltransferase</fullName>
    </submittedName>
</protein>
<dbReference type="PROSITE" id="PS51186">
    <property type="entry name" value="GNAT"/>
    <property type="match status" value="1"/>
</dbReference>
<dbReference type="Gene3D" id="3.40.630.30">
    <property type="match status" value="1"/>
</dbReference>
<reference evidence="2 3" key="1">
    <citation type="submission" date="2019-06" db="EMBL/GenBank/DDBJ databases">
        <title>Whole genome shotgun sequence of Corynebacterium variabile NBRC 15286.</title>
        <authorList>
            <person name="Hosoyama A."/>
            <person name="Uohara A."/>
            <person name="Ohji S."/>
            <person name="Ichikawa N."/>
        </authorList>
    </citation>
    <scope>NUCLEOTIDE SEQUENCE [LARGE SCALE GENOMIC DNA]</scope>
    <source>
        <strain evidence="2 3">NBRC 15286</strain>
    </source>
</reference>
<evidence type="ECO:0000259" key="1">
    <source>
        <dbReference type="PROSITE" id="PS51186"/>
    </source>
</evidence>
<evidence type="ECO:0000313" key="2">
    <source>
        <dbReference type="EMBL" id="GEC87636.1"/>
    </source>
</evidence>
<dbReference type="AlphaFoldDB" id="A0A4Y4C630"/>
<dbReference type="InterPro" id="IPR000182">
    <property type="entry name" value="GNAT_dom"/>
</dbReference>
<accession>A0A4Y4C630</accession>
<comment type="caution">
    <text evidence="2">The sequence shown here is derived from an EMBL/GenBank/DDBJ whole genome shotgun (WGS) entry which is preliminary data.</text>
</comment>
<dbReference type="Pfam" id="PF13302">
    <property type="entry name" value="Acetyltransf_3"/>
    <property type="match status" value="1"/>
</dbReference>
<organism evidence="2 3">
    <name type="scientific">Corynebacterium variabile</name>
    <dbReference type="NCBI Taxonomy" id="1727"/>
    <lineage>
        <taxon>Bacteria</taxon>
        <taxon>Bacillati</taxon>
        <taxon>Actinomycetota</taxon>
        <taxon>Actinomycetes</taxon>
        <taxon>Mycobacteriales</taxon>
        <taxon>Corynebacteriaceae</taxon>
        <taxon>Corynebacterium</taxon>
    </lineage>
</organism>